<proteinExistence type="predicted"/>
<reference evidence="1" key="1">
    <citation type="submission" date="2018-02" db="EMBL/GenBank/DDBJ databases">
        <title>Rhizophora mucronata_Transcriptome.</title>
        <authorList>
            <person name="Meera S.P."/>
            <person name="Sreeshan A."/>
            <person name="Augustine A."/>
        </authorList>
    </citation>
    <scope>NUCLEOTIDE SEQUENCE</scope>
    <source>
        <tissue evidence="1">Leaf</tissue>
    </source>
</reference>
<accession>A0A2P2PFU8</accession>
<name>A0A2P2PFU8_RHIMU</name>
<organism evidence="1">
    <name type="scientific">Rhizophora mucronata</name>
    <name type="common">Asiatic mangrove</name>
    <dbReference type="NCBI Taxonomy" id="61149"/>
    <lineage>
        <taxon>Eukaryota</taxon>
        <taxon>Viridiplantae</taxon>
        <taxon>Streptophyta</taxon>
        <taxon>Embryophyta</taxon>
        <taxon>Tracheophyta</taxon>
        <taxon>Spermatophyta</taxon>
        <taxon>Magnoliopsida</taxon>
        <taxon>eudicotyledons</taxon>
        <taxon>Gunneridae</taxon>
        <taxon>Pentapetalae</taxon>
        <taxon>rosids</taxon>
        <taxon>fabids</taxon>
        <taxon>Malpighiales</taxon>
        <taxon>Rhizophoraceae</taxon>
        <taxon>Rhizophora</taxon>
    </lineage>
</organism>
<sequence length="56" mass="6186">MVPCYIRSIFAFSTPLHGKFFIFLSPYLLELSLQSSSRGSNLLILTHGATIGRANV</sequence>
<evidence type="ECO:0000313" key="1">
    <source>
        <dbReference type="EMBL" id="MBX53614.1"/>
    </source>
</evidence>
<protein>
    <submittedName>
        <fullName evidence="1">Uncharacterized protein</fullName>
    </submittedName>
</protein>
<dbReference type="EMBL" id="GGEC01073130">
    <property type="protein sequence ID" value="MBX53614.1"/>
    <property type="molecule type" value="Transcribed_RNA"/>
</dbReference>
<dbReference type="AlphaFoldDB" id="A0A2P2PFU8"/>